<dbReference type="InterPro" id="IPR038490">
    <property type="entry name" value="Gingipain_propep_sf"/>
</dbReference>
<dbReference type="Pfam" id="PF08126">
    <property type="entry name" value="Propeptide_C25"/>
    <property type="match status" value="1"/>
</dbReference>
<protein>
    <recommendedName>
        <fullName evidence="1">Gingipain propeptide domain-containing protein</fullName>
    </recommendedName>
</protein>
<dbReference type="Gene3D" id="2.60.40.3800">
    <property type="match status" value="1"/>
</dbReference>
<sequence length="170" mass="19325">MREQIIVSILTTFMILNIGLAEVVQAPEITAVQDIESRLKEIESVNINGFTYSRIILPKHITFLKKGFPELLTIARSIIIPDNAMKGYRIVDTEYEIRKDVTIVPSKGNIFQNVKINTIPLISSPTLKKLLVVYSSMTHIIRSNTMAVARAYVGSALHLFQRRIRMLKEK</sequence>
<reference evidence="2 3" key="1">
    <citation type="journal article" date="2015" name="Microbiome">
        <title>Genomic resolution of linkages in carbon, nitrogen, and sulfur cycling among widespread estuary sediment bacteria.</title>
        <authorList>
            <person name="Baker B.J."/>
            <person name="Lazar C.S."/>
            <person name="Teske A.P."/>
            <person name="Dick G.J."/>
        </authorList>
    </citation>
    <scope>NUCLEOTIDE SEQUENCE [LARGE SCALE GENOMIC DNA]</scope>
    <source>
        <strain evidence="2">DG_78</strain>
    </source>
</reference>
<dbReference type="GO" id="GO:0004197">
    <property type="term" value="F:cysteine-type endopeptidase activity"/>
    <property type="evidence" value="ECO:0007669"/>
    <property type="project" value="InterPro"/>
</dbReference>
<gene>
    <name evidence="2" type="ORF">AMJ52_08510</name>
</gene>
<evidence type="ECO:0000313" key="3">
    <source>
        <dbReference type="Proteomes" id="UP000051012"/>
    </source>
</evidence>
<dbReference type="Proteomes" id="UP000051012">
    <property type="component" value="Unassembled WGS sequence"/>
</dbReference>
<name>A0A0S7YA55_UNCT6</name>
<dbReference type="EMBL" id="LJNI01000124">
    <property type="protein sequence ID" value="KPJ71466.1"/>
    <property type="molecule type" value="Genomic_DNA"/>
</dbReference>
<evidence type="ECO:0000259" key="1">
    <source>
        <dbReference type="Pfam" id="PF08126"/>
    </source>
</evidence>
<feature type="domain" description="Gingipain propeptide" evidence="1">
    <location>
        <begin position="41"/>
        <end position="122"/>
    </location>
</feature>
<accession>A0A0S7YA55</accession>
<dbReference type="InterPro" id="IPR012600">
    <property type="entry name" value="Propeptide_C25"/>
</dbReference>
<evidence type="ECO:0000313" key="2">
    <source>
        <dbReference type="EMBL" id="KPJ71466.1"/>
    </source>
</evidence>
<dbReference type="AlphaFoldDB" id="A0A0S7YA55"/>
<comment type="caution">
    <text evidence="2">The sequence shown here is derived from an EMBL/GenBank/DDBJ whole genome shotgun (WGS) entry which is preliminary data.</text>
</comment>
<organism evidence="2 3">
    <name type="scientific">candidate division TA06 bacterium DG_78</name>
    <dbReference type="NCBI Taxonomy" id="1703772"/>
    <lineage>
        <taxon>Bacteria</taxon>
        <taxon>Bacteria division TA06</taxon>
    </lineage>
</organism>
<proteinExistence type="predicted"/>